<dbReference type="Proteomes" id="UP001224661">
    <property type="component" value="Unassembled WGS sequence"/>
</dbReference>
<keyword evidence="4" id="KW-1185">Reference proteome</keyword>
<evidence type="ECO:0000256" key="1">
    <source>
        <dbReference type="SAM" id="Phobius"/>
    </source>
</evidence>
<reference evidence="3 4" key="1">
    <citation type="submission" date="2023-05" db="EMBL/GenBank/DDBJ databases">
        <title>Draft genome sequence of Streptomyces sp. B-S-A8 isolated from a cave soil in Thailand.</title>
        <authorList>
            <person name="Chamroensaksri N."/>
            <person name="Muangham S."/>
        </authorList>
    </citation>
    <scope>NUCLEOTIDE SEQUENCE [LARGE SCALE GENOMIC DNA]</scope>
    <source>
        <strain evidence="3 4">B-S-A8</strain>
    </source>
</reference>
<gene>
    <name evidence="3" type="ORF">QIS99_28790</name>
</gene>
<evidence type="ECO:0000259" key="2">
    <source>
        <dbReference type="Pfam" id="PF08378"/>
    </source>
</evidence>
<accession>A0ABT6S2D7</accession>
<evidence type="ECO:0000313" key="4">
    <source>
        <dbReference type="Proteomes" id="UP001224661"/>
    </source>
</evidence>
<comment type="caution">
    <text evidence="3">The sequence shown here is derived from an EMBL/GenBank/DDBJ whole genome shotgun (WGS) entry which is preliminary data.</text>
</comment>
<organism evidence="3 4">
    <name type="scientific">Streptomyces solicavernae</name>
    <dbReference type="NCBI Taxonomy" id="3043614"/>
    <lineage>
        <taxon>Bacteria</taxon>
        <taxon>Bacillati</taxon>
        <taxon>Actinomycetota</taxon>
        <taxon>Actinomycetes</taxon>
        <taxon>Kitasatosporales</taxon>
        <taxon>Streptomycetaceae</taxon>
        <taxon>Streptomyces</taxon>
    </lineage>
</organism>
<dbReference type="RefSeq" id="WP_282516637.1">
    <property type="nucleotide sequence ID" value="NZ_JASCIR010000040.1"/>
</dbReference>
<keyword evidence="1" id="KW-0812">Transmembrane</keyword>
<dbReference type="Pfam" id="PF08378">
    <property type="entry name" value="NERD"/>
    <property type="match status" value="1"/>
</dbReference>
<evidence type="ECO:0000313" key="3">
    <source>
        <dbReference type="EMBL" id="MDI3390158.1"/>
    </source>
</evidence>
<proteinExistence type="predicted"/>
<feature type="transmembrane region" description="Helical" evidence="1">
    <location>
        <begin position="35"/>
        <end position="53"/>
    </location>
</feature>
<name>A0ABT6S2D7_9ACTN</name>
<keyword evidence="1" id="KW-1133">Transmembrane helix</keyword>
<dbReference type="InterPro" id="IPR011528">
    <property type="entry name" value="NERD"/>
</dbReference>
<dbReference type="EMBL" id="JASCIR010000040">
    <property type="protein sequence ID" value="MDI3390158.1"/>
    <property type="molecule type" value="Genomic_DNA"/>
</dbReference>
<sequence length="246" mass="26789">MSRNVYGTAGRSAQRRADQLRCEELRFQHRRAVRWIVPALVLWYLAAGVIDALLPTGTAWLLAAAAPYVLLKRFYVPGPDVQRWAAGARAERRTGERLERLARRGWPVLLDRSLPRTRANLDALVLLPDGRSAVYIDTKSTRGGGQAALKADTFVLGKSAYPKAIPTVLAEAQAAQQVLGVPVRAVIAVDGAKVPHGQLKHSSGLTVVSSRDLRSLLTAIPHQRDPQSLEALTVRATSGLPPYGDR</sequence>
<protein>
    <submittedName>
        <fullName evidence="3">NERD domain-containing protein</fullName>
    </submittedName>
</protein>
<feature type="domain" description="NERD" evidence="2">
    <location>
        <begin position="86"/>
        <end position="186"/>
    </location>
</feature>
<keyword evidence="1" id="KW-0472">Membrane</keyword>